<sequence length="450" mass="48787">MERLKAGEHLGVVVMVNKYDGIDLPGAACRLLVLDGVPTPLSPAESRESLALMGSETYLARRVQRIEQGMGRGIRDAEDYCAVLLMGNELASTLTSPQARAMYSPATRAQIDLSSEVAMQIKGEGLASIREALSVFLNRDSGWLAASSRAIAGVEYDREGHVRAPATARREAFNLARAGQPYEASQKLLDGLRGVASPEAAWYSEEAAAYAHLADPDRAQAILRDARLKNQAILLPIQATPVRPLRAREQQATASSSVLASIYNSGVSLVLGIETMLERIAFDPDLTDEAEFAFEALGVHLGFASERPDKLYGTGPDVIWTFNDDRHAVIELKTGVERQDKRIVKSELDQLSGHVSWYANHYGAQAVALPVLVHPEREHLKNTSPPLDTIVMTPDSVAKLKEAVAVWARAISRDEGWKDPAIVKQHLTSSNLVGQQVIAAFGARPVSAGT</sequence>
<dbReference type="GO" id="GO:0004386">
    <property type="term" value="F:helicase activity"/>
    <property type="evidence" value="ECO:0007669"/>
    <property type="project" value="UniProtKB-KW"/>
</dbReference>
<keyword evidence="2" id="KW-0067">ATP-binding</keyword>
<proteinExistence type="predicted"/>
<evidence type="ECO:0000313" key="3">
    <source>
        <dbReference type="Proteomes" id="UP001595891"/>
    </source>
</evidence>
<reference evidence="3" key="1">
    <citation type="journal article" date="2019" name="Int. J. Syst. Evol. Microbiol.">
        <title>The Global Catalogue of Microorganisms (GCM) 10K type strain sequencing project: providing services to taxonomists for standard genome sequencing and annotation.</title>
        <authorList>
            <consortium name="The Broad Institute Genomics Platform"/>
            <consortium name="The Broad Institute Genome Sequencing Center for Infectious Disease"/>
            <person name="Wu L."/>
            <person name="Ma J."/>
        </authorList>
    </citation>
    <scope>NUCLEOTIDE SEQUENCE [LARGE SCALE GENOMIC DNA]</scope>
    <source>
        <strain evidence="3">CCUG 49560</strain>
    </source>
</reference>
<evidence type="ECO:0000259" key="1">
    <source>
        <dbReference type="SMART" id="SM00491"/>
    </source>
</evidence>
<organism evidence="2 3">
    <name type="scientific">Sphaerisporangium corydalis</name>
    <dbReference type="NCBI Taxonomy" id="1441875"/>
    <lineage>
        <taxon>Bacteria</taxon>
        <taxon>Bacillati</taxon>
        <taxon>Actinomycetota</taxon>
        <taxon>Actinomycetes</taxon>
        <taxon>Streptosporangiales</taxon>
        <taxon>Streptosporangiaceae</taxon>
        <taxon>Sphaerisporangium</taxon>
    </lineage>
</organism>
<dbReference type="Proteomes" id="UP001595891">
    <property type="component" value="Unassembled WGS sequence"/>
</dbReference>
<name>A0ABV9ESP8_9ACTN</name>
<dbReference type="InterPro" id="IPR027417">
    <property type="entry name" value="P-loop_NTPase"/>
</dbReference>
<accession>A0ABV9ESP8</accession>
<dbReference type="InterPro" id="IPR006555">
    <property type="entry name" value="ATP-dep_Helicase_C"/>
</dbReference>
<dbReference type="Gene3D" id="3.40.50.300">
    <property type="entry name" value="P-loop containing nucleotide triphosphate hydrolases"/>
    <property type="match status" value="1"/>
</dbReference>
<feature type="domain" description="ATP-dependent helicase C-terminal" evidence="1">
    <location>
        <begin position="1"/>
        <end position="92"/>
    </location>
</feature>
<comment type="caution">
    <text evidence="2">The sequence shown here is derived from an EMBL/GenBank/DDBJ whole genome shotgun (WGS) entry which is preliminary data.</text>
</comment>
<keyword evidence="2" id="KW-0547">Nucleotide-binding</keyword>
<keyword evidence="3" id="KW-1185">Reference proteome</keyword>
<keyword evidence="2" id="KW-0347">Helicase</keyword>
<dbReference type="SMART" id="SM00491">
    <property type="entry name" value="HELICc2"/>
    <property type="match status" value="1"/>
</dbReference>
<evidence type="ECO:0000313" key="2">
    <source>
        <dbReference type="EMBL" id="MFC4592452.1"/>
    </source>
</evidence>
<protein>
    <submittedName>
        <fullName evidence="2">Helicase C-terminal domain-containing protein</fullName>
    </submittedName>
</protein>
<dbReference type="EMBL" id="JBHSFN010000052">
    <property type="protein sequence ID" value="MFC4592452.1"/>
    <property type="molecule type" value="Genomic_DNA"/>
</dbReference>
<dbReference type="RefSeq" id="WP_262845111.1">
    <property type="nucleotide sequence ID" value="NZ_JANZYP010000036.1"/>
</dbReference>
<keyword evidence="2" id="KW-0378">Hydrolase</keyword>
<gene>
    <name evidence="2" type="ORF">ACFO8L_40640</name>
</gene>
<dbReference type="Pfam" id="PF13307">
    <property type="entry name" value="Helicase_C_2"/>
    <property type="match status" value="1"/>
</dbReference>